<gene>
    <name evidence="2" type="ORF">Sviol_65560</name>
</gene>
<dbReference type="Pfam" id="PF03756">
    <property type="entry name" value="AfsA"/>
    <property type="match status" value="2"/>
</dbReference>
<dbReference type="InterPro" id="IPR005509">
    <property type="entry name" value="AfsA_hotdog_dom"/>
</dbReference>
<sequence length="313" mass="35637">MPPLPACPSPPVATVPRELVHKTNPDEVLLTGWHRTAPDAFTVQARWPDDHPFYEVRHGLHDPLILSETIRQIFPLLSHTAYDVPFGHHLLWDHYRFTLHPAALDAALLPPTVDLHVTCLEAVRRGRRTSALTLLVRAFRGGIPLATAHTRFTIQTPAVYRRLRAQYADAHLWPAPQLALPVPPRRVARTHARDVVLSPSHTPGRHRLRIDPQHRILFDHPVDHVPGMLLLEAARQAAHHLHHPEPIVPMAMDCQFHRYLELHAPCWIDTRQLPPDAHGRPRTTLTFHQNNTPHFTATLTHQRIDSLSSSWHG</sequence>
<comment type="caution">
    <text evidence="2">The sequence shown here is derived from an EMBL/GenBank/DDBJ whole genome shotgun (WGS) entry which is preliminary data.</text>
</comment>
<name>A0ABQ3QY13_9ACTN</name>
<protein>
    <submittedName>
        <fullName evidence="2">Adhesin</fullName>
    </submittedName>
</protein>
<feature type="domain" description="A-factor biosynthesis hotdog" evidence="1">
    <location>
        <begin position="19"/>
        <end position="153"/>
    </location>
</feature>
<accession>A0ABQ3QY13</accession>
<dbReference type="RefSeq" id="WP_189964731.1">
    <property type="nucleotide sequence ID" value="NZ_BMUA01000011.1"/>
</dbReference>
<dbReference type="NCBIfam" id="NF041195">
    <property type="entry name" value="ScbA_BarX_GamBu"/>
    <property type="match status" value="1"/>
</dbReference>
<reference evidence="2" key="1">
    <citation type="submission" date="2024-05" db="EMBL/GenBank/DDBJ databases">
        <title>Whole genome shotgun sequence of Streptomyces violascens NBRC 12920.</title>
        <authorList>
            <person name="Komaki H."/>
            <person name="Tamura T."/>
        </authorList>
    </citation>
    <scope>NUCLEOTIDE SEQUENCE</scope>
    <source>
        <strain evidence="2">NBRC 12920</strain>
    </source>
</reference>
<organism evidence="2 3">
    <name type="scientific">Streptomyces violascens</name>
    <dbReference type="NCBI Taxonomy" id="67381"/>
    <lineage>
        <taxon>Bacteria</taxon>
        <taxon>Bacillati</taxon>
        <taxon>Actinomycetota</taxon>
        <taxon>Actinomycetes</taxon>
        <taxon>Kitasatosporales</taxon>
        <taxon>Streptomycetaceae</taxon>
        <taxon>Streptomyces</taxon>
    </lineage>
</organism>
<dbReference type="InterPro" id="IPR047757">
    <property type="entry name" value="AfsA-like"/>
</dbReference>
<evidence type="ECO:0000313" key="3">
    <source>
        <dbReference type="Proteomes" id="UP001050808"/>
    </source>
</evidence>
<evidence type="ECO:0000313" key="2">
    <source>
        <dbReference type="EMBL" id="GHI42148.1"/>
    </source>
</evidence>
<proteinExistence type="predicted"/>
<keyword evidence="3" id="KW-1185">Reference proteome</keyword>
<feature type="domain" description="A-factor biosynthesis hotdog" evidence="1">
    <location>
        <begin position="187"/>
        <end position="300"/>
    </location>
</feature>
<dbReference type="EMBL" id="BNDY01000017">
    <property type="protein sequence ID" value="GHI42148.1"/>
    <property type="molecule type" value="Genomic_DNA"/>
</dbReference>
<dbReference type="Proteomes" id="UP001050808">
    <property type="component" value="Unassembled WGS sequence"/>
</dbReference>
<evidence type="ECO:0000259" key="1">
    <source>
        <dbReference type="Pfam" id="PF03756"/>
    </source>
</evidence>